<dbReference type="InterPro" id="IPR050554">
    <property type="entry name" value="Met_Synthase/Corrinoid"/>
</dbReference>
<evidence type="ECO:0000259" key="1">
    <source>
        <dbReference type="PROSITE" id="PS50974"/>
    </source>
</evidence>
<organism evidence="2">
    <name type="scientific">marine metagenome</name>
    <dbReference type="NCBI Taxonomy" id="408172"/>
    <lineage>
        <taxon>unclassified sequences</taxon>
        <taxon>metagenomes</taxon>
        <taxon>ecological metagenomes</taxon>
    </lineage>
</organism>
<dbReference type="Gene3D" id="3.10.196.10">
    <property type="entry name" value="Vitamin B12-dependent methionine synthase, activation domain"/>
    <property type="match status" value="1"/>
</dbReference>
<protein>
    <recommendedName>
        <fullName evidence="1">AdoMet activation domain-containing protein</fullName>
    </recommendedName>
</protein>
<dbReference type="AlphaFoldDB" id="A0A383B554"/>
<name>A0A383B554_9ZZZZ</name>
<proteinExistence type="predicted"/>
<reference evidence="2" key="1">
    <citation type="submission" date="2018-05" db="EMBL/GenBank/DDBJ databases">
        <authorList>
            <person name="Lanie J.A."/>
            <person name="Ng W.-L."/>
            <person name="Kazmierczak K.M."/>
            <person name="Andrzejewski T.M."/>
            <person name="Davidsen T.M."/>
            <person name="Wayne K.J."/>
            <person name="Tettelin H."/>
            <person name="Glass J.I."/>
            <person name="Rusch D."/>
            <person name="Podicherti R."/>
            <person name="Tsui H.-C.T."/>
            <person name="Winkler M.E."/>
        </authorList>
    </citation>
    <scope>NUCLEOTIDE SEQUENCE</scope>
</reference>
<dbReference type="PROSITE" id="PS50974">
    <property type="entry name" value="ADOMET_ACTIVATION"/>
    <property type="match status" value="1"/>
</dbReference>
<dbReference type="InterPro" id="IPR004223">
    <property type="entry name" value="VitB12-dep_Met_synth_activ_dom"/>
</dbReference>
<dbReference type="InterPro" id="IPR037010">
    <property type="entry name" value="VitB12-dep_Met_synth_activ_sf"/>
</dbReference>
<accession>A0A383B554</accession>
<dbReference type="SUPFAM" id="SSF56507">
    <property type="entry name" value="Methionine synthase activation domain-like"/>
    <property type="match status" value="1"/>
</dbReference>
<sequence>MNEISCLTLKSVIGIWEAKQEGDDVVLFVNGEKLETFNFLRQQSKKSKNNLCLSDYISPIKDYMGAFVCTAGLEVEKQLEIFEKDLDDYNSILLKSLADRLAEALTEYMHEKVRKEIWGYASDEKFENDELIKEKYHGIRPAPGYTACPDHTEKLKIFKLLNAEKIGVSLTESMAMYPNATVSGYYFSHPESKYFSIGKIQN</sequence>
<dbReference type="PANTHER" id="PTHR45833">
    <property type="entry name" value="METHIONINE SYNTHASE"/>
    <property type="match status" value="1"/>
</dbReference>
<dbReference type="Pfam" id="PF02965">
    <property type="entry name" value="Met_synt_B12"/>
    <property type="match status" value="1"/>
</dbReference>
<gene>
    <name evidence="2" type="ORF">METZ01_LOCUS468140</name>
</gene>
<dbReference type="EMBL" id="UINC01197680">
    <property type="protein sequence ID" value="SVE15286.1"/>
    <property type="molecule type" value="Genomic_DNA"/>
</dbReference>
<dbReference type="GO" id="GO:0008705">
    <property type="term" value="F:methionine synthase activity"/>
    <property type="evidence" value="ECO:0007669"/>
    <property type="project" value="InterPro"/>
</dbReference>
<feature type="domain" description="AdoMet activation" evidence="1">
    <location>
        <begin position="1"/>
        <end position="202"/>
    </location>
</feature>
<evidence type="ECO:0000313" key="2">
    <source>
        <dbReference type="EMBL" id="SVE15286.1"/>
    </source>
</evidence>
<dbReference type="GO" id="GO:0005829">
    <property type="term" value="C:cytosol"/>
    <property type="evidence" value="ECO:0007669"/>
    <property type="project" value="TreeGrafter"/>
</dbReference>
<feature type="non-terminal residue" evidence="2">
    <location>
        <position position="202"/>
    </location>
</feature>